<organism evidence="3 4">
    <name type="scientific">Streptomyces solicavernae</name>
    <dbReference type="NCBI Taxonomy" id="3043614"/>
    <lineage>
        <taxon>Bacteria</taxon>
        <taxon>Bacillati</taxon>
        <taxon>Actinomycetota</taxon>
        <taxon>Actinomycetes</taxon>
        <taxon>Kitasatosporales</taxon>
        <taxon>Streptomycetaceae</taxon>
        <taxon>Streptomyces</taxon>
    </lineage>
</organism>
<proteinExistence type="predicted"/>
<comment type="caution">
    <text evidence="3">The sequence shown here is derived from an EMBL/GenBank/DDBJ whole genome shotgun (WGS) entry which is preliminary data.</text>
</comment>
<feature type="compositionally biased region" description="Polar residues" evidence="1">
    <location>
        <begin position="47"/>
        <end position="57"/>
    </location>
</feature>
<feature type="signal peptide" evidence="2">
    <location>
        <begin position="1"/>
        <end position="22"/>
    </location>
</feature>
<reference evidence="3 4" key="1">
    <citation type="submission" date="2023-05" db="EMBL/GenBank/DDBJ databases">
        <title>Draft genome sequence of Streptomyces sp. B-S-A8 isolated from a cave soil in Thailand.</title>
        <authorList>
            <person name="Chamroensaksri N."/>
            <person name="Muangham S."/>
        </authorList>
    </citation>
    <scope>NUCLEOTIDE SEQUENCE [LARGE SCALE GENOMIC DNA]</scope>
    <source>
        <strain evidence="3 4">B-S-A8</strain>
    </source>
</reference>
<feature type="region of interest" description="Disordered" evidence="1">
    <location>
        <begin position="47"/>
        <end position="93"/>
    </location>
</feature>
<feature type="chain" id="PRO_5047373625" evidence="2">
    <location>
        <begin position="23"/>
        <end position="287"/>
    </location>
</feature>
<accession>A0ABT6S051</accession>
<evidence type="ECO:0000256" key="2">
    <source>
        <dbReference type="SAM" id="SignalP"/>
    </source>
</evidence>
<dbReference type="Proteomes" id="UP001224661">
    <property type="component" value="Unassembled WGS sequence"/>
</dbReference>
<dbReference type="EMBL" id="JASCIR010000037">
    <property type="protein sequence ID" value="MDI3390055.1"/>
    <property type="molecule type" value="Genomic_DNA"/>
</dbReference>
<name>A0ABT6S051_9ACTN</name>
<sequence length="287" mass="29500">MLRRAGMTAGAIVLIAAPISQAADDPVVGNSAECEGTALTVTLCAEDSSTTPGSTGKQDAKPAGKKSGKSAPKCTYEKLNPQPPESNLAYEDRKPGQKGAVYRIICPETGRVGISWIPAGGAPAAPAIDPEVVARQAVDQMKLVGPDIASPRAGGKYTVGVPMWLWVNQGATTLGPTSATATAGSVTVTATAEVTDIEWDLGDGGDVVHCDGPGTPYKKSYGMQESPDCGAQFEAPSKGEPGGKYQGTATATWTVEWQVNGGGEAGEFTEVRETDFAVSVGELKVLD</sequence>
<gene>
    <name evidence="3" type="ORF">QIS99_28255</name>
</gene>
<keyword evidence="2" id="KW-0732">Signal</keyword>
<keyword evidence="4" id="KW-1185">Reference proteome</keyword>
<dbReference type="RefSeq" id="WP_282516534.1">
    <property type="nucleotide sequence ID" value="NZ_JASCIR010000037.1"/>
</dbReference>
<evidence type="ECO:0000256" key="1">
    <source>
        <dbReference type="SAM" id="MobiDB-lite"/>
    </source>
</evidence>
<evidence type="ECO:0000313" key="4">
    <source>
        <dbReference type="Proteomes" id="UP001224661"/>
    </source>
</evidence>
<protein>
    <submittedName>
        <fullName evidence="3">ATP/GTP-binding protein</fullName>
    </submittedName>
</protein>
<evidence type="ECO:0000313" key="3">
    <source>
        <dbReference type="EMBL" id="MDI3390055.1"/>
    </source>
</evidence>